<evidence type="ECO:0000256" key="13">
    <source>
        <dbReference type="ARBA" id="ARBA00093507"/>
    </source>
</evidence>
<keyword evidence="6" id="KW-0597">Phosphoprotein</keyword>
<keyword evidence="10" id="KW-0206">Cytoskeleton</keyword>
<keyword evidence="8" id="KW-0007">Acetylation</keyword>
<evidence type="ECO:0000256" key="4">
    <source>
        <dbReference type="ARBA" id="ARBA00022490"/>
    </source>
</evidence>
<comment type="caution">
    <text evidence="15">The sequence shown here is derived from an EMBL/GenBank/DDBJ whole genome shotgun (WGS) entry which is preliminary data.</text>
</comment>
<evidence type="ECO:0000256" key="10">
    <source>
        <dbReference type="ARBA" id="ARBA00023212"/>
    </source>
</evidence>
<feature type="region of interest" description="Disordered" evidence="14">
    <location>
        <begin position="192"/>
        <end position="236"/>
    </location>
</feature>
<reference evidence="15 16" key="1">
    <citation type="submission" date="2019-05" db="EMBL/GenBank/DDBJ databases">
        <title>Emergence of the Ug99 lineage of the wheat stem rust pathogen through somatic hybridization.</title>
        <authorList>
            <person name="Li F."/>
            <person name="Upadhyaya N.M."/>
            <person name="Sperschneider J."/>
            <person name="Matny O."/>
            <person name="Nguyen-Phuc H."/>
            <person name="Mago R."/>
            <person name="Raley C."/>
            <person name="Miller M.E."/>
            <person name="Silverstein K.A.T."/>
            <person name="Henningsen E."/>
            <person name="Hirsch C.D."/>
            <person name="Visser B."/>
            <person name="Pretorius Z.A."/>
            <person name="Steffenson B.J."/>
            <person name="Schwessinger B."/>
            <person name="Dodds P.N."/>
            <person name="Figueroa M."/>
        </authorList>
    </citation>
    <scope>NUCLEOTIDE SEQUENCE [LARGE SCALE GENOMIC DNA]</scope>
    <source>
        <strain evidence="15 16">Ug99</strain>
    </source>
</reference>
<keyword evidence="5" id="KW-1017">Isopeptide bond</keyword>
<evidence type="ECO:0000313" key="16">
    <source>
        <dbReference type="Proteomes" id="UP000325313"/>
    </source>
</evidence>
<accession>A0A5B0MHL6</accession>
<dbReference type="PANTHER" id="PTHR13034">
    <property type="entry name" value="DYNACTIN P62 SUBUNIT"/>
    <property type="match status" value="1"/>
</dbReference>
<evidence type="ECO:0000313" key="15">
    <source>
        <dbReference type="EMBL" id="KAA1076162.1"/>
    </source>
</evidence>
<evidence type="ECO:0000256" key="6">
    <source>
        <dbReference type="ARBA" id="ARBA00022553"/>
    </source>
</evidence>
<organism evidence="15 16">
    <name type="scientific">Puccinia graminis f. sp. tritici</name>
    <dbReference type="NCBI Taxonomy" id="56615"/>
    <lineage>
        <taxon>Eukaryota</taxon>
        <taxon>Fungi</taxon>
        <taxon>Dikarya</taxon>
        <taxon>Basidiomycota</taxon>
        <taxon>Pucciniomycotina</taxon>
        <taxon>Pucciniomycetes</taxon>
        <taxon>Pucciniales</taxon>
        <taxon>Pucciniaceae</taxon>
        <taxon>Puccinia</taxon>
    </lineage>
</organism>
<evidence type="ECO:0000256" key="5">
    <source>
        <dbReference type="ARBA" id="ARBA00022499"/>
    </source>
</evidence>
<keyword evidence="7" id="KW-0832">Ubl conjugation</keyword>
<evidence type="ECO:0000256" key="7">
    <source>
        <dbReference type="ARBA" id="ARBA00022843"/>
    </source>
</evidence>
<gene>
    <name evidence="15" type="ORF">PGTUg99_036603</name>
</gene>
<feature type="compositionally biased region" description="Basic and acidic residues" evidence="14">
    <location>
        <begin position="227"/>
        <end position="236"/>
    </location>
</feature>
<dbReference type="EMBL" id="VDEP01000471">
    <property type="protein sequence ID" value="KAA1076162.1"/>
    <property type="molecule type" value="Genomic_DNA"/>
</dbReference>
<evidence type="ECO:0000256" key="3">
    <source>
        <dbReference type="ARBA" id="ARBA00004657"/>
    </source>
</evidence>
<evidence type="ECO:0000256" key="1">
    <source>
        <dbReference type="ARBA" id="ARBA00004300"/>
    </source>
</evidence>
<dbReference type="GO" id="GO:0001725">
    <property type="term" value="C:stress fiber"/>
    <property type="evidence" value="ECO:0007669"/>
    <property type="project" value="UniProtKB-SubCell"/>
</dbReference>
<keyword evidence="4" id="KW-0963">Cytoplasm</keyword>
<evidence type="ECO:0000256" key="11">
    <source>
        <dbReference type="ARBA" id="ARBA00034776"/>
    </source>
</evidence>
<evidence type="ECO:0000256" key="8">
    <source>
        <dbReference type="ARBA" id="ARBA00022990"/>
    </source>
</evidence>
<dbReference type="GO" id="GO:0005869">
    <property type="term" value="C:dynactin complex"/>
    <property type="evidence" value="ECO:0007669"/>
    <property type="project" value="InterPro"/>
</dbReference>
<dbReference type="PANTHER" id="PTHR13034:SF2">
    <property type="entry name" value="DYNACTIN SUBUNIT 4"/>
    <property type="match status" value="1"/>
</dbReference>
<dbReference type="Proteomes" id="UP000325313">
    <property type="component" value="Unassembled WGS sequence"/>
</dbReference>
<proteinExistence type="inferred from homology"/>
<evidence type="ECO:0000256" key="14">
    <source>
        <dbReference type="SAM" id="MobiDB-lite"/>
    </source>
</evidence>
<keyword evidence="9" id="KW-0175">Coiled coil</keyword>
<protein>
    <recommendedName>
        <fullName evidence="12">Dynactin subunit 4</fullName>
    </recommendedName>
</protein>
<comment type="subunit">
    <text evidence="13">Subunit of dynactin, a multiprotein complex part of a tripartite complex with dynein and a adapter, such as BICDL1, BICD2 or HOOK3. The dynactin complex is built around ACTR1A/ACTB filament and consists of an actin-related filament composed of a shoulder domain, a pointed end and a barbed end. Its length is defined by its flexible shoulder domain. The soulder is composed of 2 DCTN1 subunits, 4 DCTN2 and 2 DCTN3. The 4 DCNT2 (via N-terminus) bind the ACTR1A filament and act as molecular rulers to determine the length. The pointed end is important for binding dynein-dynactin cargo adapters. Consists of 4 subunits: ACTR10, DCNT4, DCTN5 and DCTN6. The barbed end is composed of a CAPZA1:CAPZB heterodimers, which binds ACTR1A/ACTB filament and dynactin and stabilizes dynactin. Interacts with ATP7B, but not ATP7A, in a copper-dependent manner. Interacts with ANK2; this interaction is required for localization at costameres. Interacts with N4BP2L1.</text>
</comment>
<evidence type="ECO:0000256" key="2">
    <source>
        <dbReference type="ARBA" id="ARBA00004529"/>
    </source>
</evidence>
<name>A0A5B0MHL6_PUCGR</name>
<comment type="similarity">
    <text evidence="11">Belongs to the dynactin subunit 4 family.</text>
</comment>
<dbReference type="InterPro" id="IPR008603">
    <property type="entry name" value="DCTN4"/>
</dbReference>
<dbReference type="Pfam" id="PF05502">
    <property type="entry name" value="Dynactin_p62"/>
    <property type="match status" value="1"/>
</dbReference>
<sequence length="236" mass="25980">MDGKVLFCTWQENLPVYESHFPSGAAKKSSLKNNSDRLAFYCHGNRAGPSAQSKDSPLLIEHLTPLKKKWDEAWDHLDRVQDLKPSRVPLRSKQTKRCPTCQHILIKPKQKAQLIRFKIKLIASNYLPLIELHRKRIATSTKLGTDCLTSGISAACKSAAAGRTGAEAGSNPLLGQVDMLVTFTYQSDDLNDELEESPTRPTPASQKQGGGTAQEEVDEGNLACTPARREGFLPAL</sequence>
<dbReference type="AlphaFoldDB" id="A0A5B0MHL6"/>
<evidence type="ECO:0000256" key="9">
    <source>
        <dbReference type="ARBA" id="ARBA00023054"/>
    </source>
</evidence>
<comment type="subcellular location">
    <subcellularLocation>
        <location evidence="1">Cytoplasm</location>
        <location evidence="1">Cytoskeleton</location>
        <location evidence="1">Microtubule organizing center</location>
        <location evidence="1">Centrosome</location>
    </subcellularLocation>
    <subcellularLocation>
        <location evidence="2">Cytoplasm</location>
        <location evidence="2">Cytoskeleton</location>
        <location evidence="2">Stress fiber</location>
    </subcellularLocation>
    <subcellularLocation>
        <location evidence="3">Cytoplasm</location>
        <location evidence="3">Myofibril</location>
    </subcellularLocation>
</comment>
<evidence type="ECO:0000256" key="12">
    <source>
        <dbReference type="ARBA" id="ARBA00034864"/>
    </source>
</evidence>